<evidence type="ECO:0000313" key="2">
    <source>
        <dbReference type="EMBL" id="CAE8603723.1"/>
    </source>
</evidence>
<evidence type="ECO:0000313" key="3">
    <source>
        <dbReference type="Proteomes" id="UP000654075"/>
    </source>
</evidence>
<dbReference type="OrthoDB" id="26679at2759"/>
<reference evidence="2" key="1">
    <citation type="submission" date="2021-02" db="EMBL/GenBank/DDBJ databases">
        <authorList>
            <person name="Dougan E. K."/>
            <person name="Rhodes N."/>
            <person name="Thang M."/>
            <person name="Chan C."/>
        </authorList>
    </citation>
    <scope>NUCLEOTIDE SEQUENCE</scope>
</reference>
<dbReference type="AlphaFoldDB" id="A0A813EV99"/>
<dbReference type="InterPro" id="IPR006571">
    <property type="entry name" value="TLDc_dom"/>
</dbReference>
<comment type="caution">
    <text evidence="2">The sequence shown here is derived from an EMBL/GenBank/DDBJ whole genome shotgun (WGS) entry which is preliminary data.</text>
</comment>
<dbReference type="EMBL" id="CAJNNV010015686">
    <property type="protein sequence ID" value="CAE8603723.1"/>
    <property type="molecule type" value="Genomic_DNA"/>
</dbReference>
<gene>
    <name evidence="2" type="ORF">PGLA1383_LOCUS21930</name>
</gene>
<dbReference type="Pfam" id="PF07534">
    <property type="entry name" value="TLD"/>
    <property type="match status" value="1"/>
</dbReference>
<feature type="non-terminal residue" evidence="2">
    <location>
        <position position="131"/>
    </location>
</feature>
<dbReference type="Proteomes" id="UP000654075">
    <property type="component" value="Unassembled WGS sequence"/>
</dbReference>
<accession>A0A813EV99</accession>
<feature type="domain" description="TLDc" evidence="1">
    <location>
        <begin position="88"/>
        <end position="129"/>
    </location>
</feature>
<feature type="non-terminal residue" evidence="2">
    <location>
        <position position="1"/>
    </location>
</feature>
<sequence length="131" mass="15055">RRLDLAVALLTLLCGAFFLFRRVVHHVDTVVEDVDVPILCLRFALQPIRMISTASMVVRARMLHQEVLTERLEETAFVDPRRPCALESVLSLDLAAELRDLLPSYLKCLDWQLAYSPKVHGTSMNTFYRQQ</sequence>
<protein>
    <recommendedName>
        <fullName evidence="1">TLDc domain-containing protein</fullName>
    </recommendedName>
</protein>
<organism evidence="2 3">
    <name type="scientific">Polarella glacialis</name>
    <name type="common">Dinoflagellate</name>
    <dbReference type="NCBI Taxonomy" id="89957"/>
    <lineage>
        <taxon>Eukaryota</taxon>
        <taxon>Sar</taxon>
        <taxon>Alveolata</taxon>
        <taxon>Dinophyceae</taxon>
        <taxon>Suessiales</taxon>
        <taxon>Suessiaceae</taxon>
        <taxon>Polarella</taxon>
    </lineage>
</organism>
<keyword evidence="3" id="KW-1185">Reference proteome</keyword>
<name>A0A813EV99_POLGL</name>
<evidence type="ECO:0000259" key="1">
    <source>
        <dbReference type="Pfam" id="PF07534"/>
    </source>
</evidence>
<proteinExistence type="predicted"/>